<protein>
    <submittedName>
        <fullName evidence="2">Uncharacterized protein</fullName>
    </submittedName>
</protein>
<gene>
    <name evidence="2" type="ORF">JYP50_05080</name>
</gene>
<name>A0A939ILG5_9GAMM</name>
<dbReference type="RefSeq" id="WP_206559404.1">
    <property type="nucleotide sequence ID" value="NZ_JAFKCZ010000004.1"/>
</dbReference>
<evidence type="ECO:0000313" key="3">
    <source>
        <dbReference type="Proteomes" id="UP000664303"/>
    </source>
</evidence>
<evidence type="ECO:0000313" key="2">
    <source>
        <dbReference type="EMBL" id="MBN7795948.1"/>
    </source>
</evidence>
<dbReference type="EMBL" id="JAFKCZ010000004">
    <property type="protein sequence ID" value="MBN7795948.1"/>
    <property type="molecule type" value="Genomic_DNA"/>
</dbReference>
<comment type="caution">
    <text evidence="2">The sequence shown here is derived from an EMBL/GenBank/DDBJ whole genome shotgun (WGS) entry which is preliminary data.</text>
</comment>
<sequence length="328" mass="36401">MTARQGFLPSLVLAFFSTLLTACSDSGNDGPEVELQNNILVLTQARVPSRLVQDIVDEHEAAPDVPLQDDILGPSLSLVKLMGKTNHFGIDIQVDPPEYIDYHATVPETLVWIAEYPETRERNLQTDASGWWTMYVLKDRGADLEFSFIYEKEDWITTKTNVNTINDEDNTDFAIQFIDPYYYQYGMLPFVENLMRSNGHPNFFFSNAMVVTVGKSWGSMHDDRLPHGDPGALVSLSPDTPDAIGPIYFNKAVIPDLNQESVSVDGGVTWLNMPVNATYNVTAHKEGVTYPTATFRITDADIEAGVELFIASPPDSLEGDNDSPPGED</sequence>
<dbReference type="AlphaFoldDB" id="A0A939ILG5"/>
<keyword evidence="3" id="KW-1185">Reference proteome</keyword>
<keyword evidence="1" id="KW-0732">Signal</keyword>
<accession>A0A939ILG5</accession>
<proteinExistence type="predicted"/>
<feature type="signal peptide" evidence="1">
    <location>
        <begin position="1"/>
        <end position="22"/>
    </location>
</feature>
<dbReference type="PROSITE" id="PS51257">
    <property type="entry name" value="PROKAR_LIPOPROTEIN"/>
    <property type="match status" value="1"/>
</dbReference>
<organism evidence="2 3">
    <name type="scientific">Parahaliea mediterranea</name>
    <dbReference type="NCBI Taxonomy" id="651086"/>
    <lineage>
        <taxon>Bacteria</taxon>
        <taxon>Pseudomonadati</taxon>
        <taxon>Pseudomonadota</taxon>
        <taxon>Gammaproteobacteria</taxon>
        <taxon>Cellvibrionales</taxon>
        <taxon>Halieaceae</taxon>
        <taxon>Parahaliea</taxon>
    </lineage>
</organism>
<feature type="chain" id="PRO_5037566705" evidence="1">
    <location>
        <begin position="23"/>
        <end position="328"/>
    </location>
</feature>
<dbReference type="Proteomes" id="UP000664303">
    <property type="component" value="Unassembled WGS sequence"/>
</dbReference>
<evidence type="ECO:0000256" key="1">
    <source>
        <dbReference type="SAM" id="SignalP"/>
    </source>
</evidence>
<reference evidence="2" key="1">
    <citation type="submission" date="2021-02" db="EMBL/GenBank/DDBJ databases">
        <title>PHA producing bacteria isolated from coastal sediment in Guangdong, Shenzhen.</title>
        <authorList>
            <person name="Zheng W."/>
            <person name="Yu S."/>
            <person name="Huang Y."/>
        </authorList>
    </citation>
    <scope>NUCLEOTIDE SEQUENCE</scope>
    <source>
        <strain evidence="2">TN14-10</strain>
    </source>
</reference>